<dbReference type="InterPro" id="IPR006626">
    <property type="entry name" value="PbH1"/>
</dbReference>
<sequence length="456" mass="46684">MDLNRRHLIGASTAGIAGALAMPADAARAAPLTSLLGRDATQYGVRPGSSEDQTRGLQRAIDEAARAQMPLALPPGVYRSGLLRLPNGTQLIGVRGATKFVFTGGPSAIQSDGADAIGLSGITFDGGGIPLPTRRGLIHVLGGRDVRITDCEITGSGGSGIWLEQISGDISGNIFTSIAVTAVVSFDAKGLSVARNTIIGTNDNGIEILRSAIGDDGTLVADNRIEDIKAGPGGSGQYGNAINAFRAGNVIVRGNRIKNCDYSAVRGNSASNIHITGNSVSDVREVALYSEFAFEAAVIANNIVDGAAVGVSVCNFNEGGRIAVVQGNIIRNLIPKRPIGTAPDDDAGVGIYIEADTSVTGNVIENVPSYGIVAGWGKYLRDVAITGNVIRKALAGIGVSVVPGAGTALVNNNMISETPRGAVVGLDHARAVTADLAADGAQRFAQVMVGGNAVRR</sequence>
<evidence type="ECO:0000259" key="1">
    <source>
        <dbReference type="Pfam" id="PF13229"/>
    </source>
</evidence>
<proteinExistence type="predicted"/>
<dbReference type="NCBIfam" id="TIGR03808">
    <property type="entry name" value="RR_plus_rpt_1"/>
    <property type="match status" value="1"/>
</dbReference>
<dbReference type="AlphaFoldDB" id="A0A0E4FW35"/>
<reference evidence="2 3" key="1">
    <citation type="submission" date="2014-11" db="EMBL/GenBank/DDBJ databases">
        <title>Symbiosis island explosion on the genome of extra-slow-growing strains of soybean bradyrhizobia with massive insertion sequences.</title>
        <authorList>
            <person name="Iida T."/>
            <person name="Minamisawa K."/>
        </authorList>
    </citation>
    <scope>NUCLEOTIDE SEQUENCE [LARGE SCALE GENOMIC DNA]</scope>
    <source>
        <strain evidence="2 3">NK6</strain>
    </source>
</reference>
<name>A0A0E4FW35_9BRAD</name>
<dbReference type="NCBIfam" id="TIGR03807">
    <property type="entry name" value="RR_fam_repeat"/>
    <property type="match status" value="4"/>
</dbReference>
<evidence type="ECO:0000313" key="2">
    <source>
        <dbReference type="EMBL" id="BAR60231.1"/>
    </source>
</evidence>
<gene>
    <name evidence="2" type="ORF">NK6_7080</name>
</gene>
<organism evidence="2 3">
    <name type="scientific">Bradyrhizobium diazoefficiens</name>
    <dbReference type="NCBI Taxonomy" id="1355477"/>
    <lineage>
        <taxon>Bacteria</taxon>
        <taxon>Pseudomonadati</taxon>
        <taxon>Pseudomonadota</taxon>
        <taxon>Alphaproteobacteria</taxon>
        <taxon>Hyphomicrobiales</taxon>
        <taxon>Nitrobacteraceae</taxon>
        <taxon>Bradyrhizobium</taxon>
    </lineage>
</organism>
<feature type="domain" description="Right handed beta helix" evidence="1">
    <location>
        <begin position="102"/>
        <end position="211"/>
    </location>
</feature>
<evidence type="ECO:0000313" key="3">
    <source>
        <dbReference type="Proteomes" id="UP000063308"/>
    </source>
</evidence>
<protein>
    <recommendedName>
        <fullName evidence="1">Right handed beta helix domain-containing protein</fullName>
    </recommendedName>
</protein>
<dbReference type="Pfam" id="PF13229">
    <property type="entry name" value="Beta_helix"/>
    <property type="match status" value="2"/>
</dbReference>
<dbReference type="PROSITE" id="PS51318">
    <property type="entry name" value="TAT"/>
    <property type="match status" value="1"/>
</dbReference>
<dbReference type="EMBL" id="AP014685">
    <property type="protein sequence ID" value="BAR60231.1"/>
    <property type="molecule type" value="Genomic_DNA"/>
</dbReference>
<dbReference type="InterPro" id="IPR022444">
    <property type="entry name" value="Cofactor-bd_rpt"/>
</dbReference>
<dbReference type="InterPro" id="IPR012334">
    <property type="entry name" value="Pectin_lyas_fold"/>
</dbReference>
<dbReference type="InterPro" id="IPR022388">
    <property type="entry name" value="CHP03808"/>
</dbReference>
<feature type="domain" description="Right handed beta helix" evidence="1">
    <location>
        <begin position="216"/>
        <end position="388"/>
    </location>
</feature>
<dbReference type="SMART" id="SM00710">
    <property type="entry name" value="PbH1"/>
    <property type="match status" value="7"/>
</dbReference>
<accession>A0A0E4FW35</accession>
<dbReference type="InterPro" id="IPR039448">
    <property type="entry name" value="Beta_helix"/>
</dbReference>
<dbReference type="SUPFAM" id="SSF51126">
    <property type="entry name" value="Pectin lyase-like"/>
    <property type="match status" value="1"/>
</dbReference>
<dbReference type="Gene3D" id="2.160.20.10">
    <property type="entry name" value="Single-stranded right-handed beta-helix, Pectin lyase-like"/>
    <property type="match status" value="1"/>
</dbReference>
<dbReference type="InterPro" id="IPR011050">
    <property type="entry name" value="Pectin_lyase_fold/virulence"/>
</dbReference>
<dbReference type="InterPro" id="IPR006311">
    <property type="entry name" value="TAT_signal"/>
</dbReference>
<dbReference type="Proteomes" id="UP000063308">
    <property type="component" value="Chromosome"/>
</dbReference>
<dbReference type="RefSeq" id="WP_060911162.1">
    <property type="nucleotide sequence ID" value="NZ_CP126001.1"/>
</dbReference>